<dbReference type="InterPro" id="IPR010176">
    <property type="entry name" value="C4xCH_C2xCH_motif_GEOSU"/>
</dbReference>
<protein>
    <submittedName>
        <fullName evidence="3">Uncharacterized protein</fullName>
    </submittedName>
</protein>
<dbReference type="PANTHER" id="PTHR35038:SF6">
    <property type="entry name" value="SURFACE LOCALIZED DECAHEME CYTOCHROME C LIPOPROTEIN"/>
    <property type="match status" value="1"/>
</dbReference>
<dbReference type="Proteomes" id="UP000249061">
    <property type="component" value="Unassembled WGS sequence"/>
</dbReference>
<keyword evidence="1" id="KW-0732">Signal</keyword>
<dbReference type="Pfam" id="PF09698">
    <property type="entry name" value="GSu_C4xC__C2xCH"/>
    <property type="match status" value="1"/>
</dbReference>
<evidence type="ECO:0000313" key="3">
    <source>
        <dbReference type="EMBL" id="PZR14443.1"/>
    </source>
</evidence>
<evidence type="ECO:0000256" key="1">
    <source>
        <dbReference type="ARBA" id="ARBA00022729"/>
    </source>
</evidence>
<dbReference type="PROSITE" id="PS51257">
    <property type="entry name" value="PROKAR_LIPOPROTEIN"/>
    <property type="match status" value="1"/>
</dbReference>
<proteinExistence type="predicted"/>
<sequence length="500" mass="50864">MRGLPPMSAPCLRPQTLLVALVLTGCFIPREPGGRDDDTCTRCHGEATRPGDALRRSAPPSDRFGNTSPVFPGVGAHALHLDTTLAAPVTCASCHVVPATPDAPGHNDGVTQVVLASGTWNPGPRTCTNSGCHGASSGVWTRPAEVTCVTCHAMPPPKPHPQAGACVGCHADVIAADGTLHDVTRHVDGFVQVSRARCDACHGSDASGAPPRAVDGGTLASQRGVGAHRRHLNGGTTTRPVACATCHDVPATPATAQHPDGVVQVTGTCASCHFSNVPEWTSTAPLGCSGCHGAPPPAPHPQATQCALCHPGIGADARGHHVDGRVDLTVPATCDGCHGSSTNPAPPRDVSGNVATTFSGVGAHQAHLVDRGFARVVPCEACHVVPASVFAPGHVNGATEVVFSGVALANGATPRFSGGTCANTGCHDIAHFTGRPGGGTSPVPEWTRVDGSQRQCASCHGQPPPAPHPANAACETCHTNVTAQKTFVNPARHIDGVVDF</sequence>
<dbReference type="GO" id="GO:0016491">
    <property type="term" value="F:oxidoreductase activity"/>
    <property type="evidence" value="ECO:0007669"/>
    <property type="project" value="TreeGrafter"/>
</dbReference>
<dbReference type="NCBIfam" id="TIGR01904">
    <property type="entry name" value="GSu_C4xC__C2xCH"/>
    <property type="match status" value="1"/>
</dbReference>
<organism evidence="3 4">
    <name type="scientific">Archangium gephyra</name>
    <dbReference type="NCBI Taxonomy" id="48"/>
    <lineage>
        <taxon>Bacteria</taxon>
        <taxon>Pseudomonadati</taxon>
        <taxon>Myxococcota</taxon>
        <taxon>Myxococcia</taxon>
        <taxon>Myxococcales</taxon>
        <taxon>Cystobacterineae</taxon>
        <taxon>Archangiaceae</taxon>
        <taxon>Archangium</taxon>
    </lineage>
</organism>
<gene>
    <name evidence="3" type="ORF">DI536_10325</name>
</gene>
<dbReference type="AlphaFoldDB" id="A0A2W5TM94"/>
<evidence type="ECO:0000313" key="4">
    <source>
        <dbReference type="Proteomes" id="UP000249061"/>
    </source>
</evidence>
<dbReference type="Gene3D" id="3.90.10.10">
    <property type="entry name" value="Cytochrome C3"/>
    <property type="match status" value="1"/>
</dbReference>
<name>A0A2W5TM94_9BACT</name>
<dbReference type="SUPFAM" id="SSF48695">
    <property type="entry name" value="Multiheme cytochromes"/>
    <property type="match status" value="2"/>
</dbReference>
<accession>A0A2W5TM94</accession>
<dbReference type="EMBL" id="QFQP01000007">
    <property type="protein sequence ID" value="PZR14443.1"/>
    <property type="molecule type" value="Genomic_DNA"/>
</dbReference>
<dbReference type="InterPro" id="IPR036280">
    <property type="entry name" value="Multihaem_cyt_sf"/>
</dbReference>
<dbReference type="InterPro" id="IPR051829">
    <property type="entry name" value="Multiheme_Cytochr_ET"/>
</dbReference>
<feature type="region of interest" description="Disordered" evidence="2">
    <location>
        <begin position="39"/>
        <end position="65"/>
    </location>
</feature>
<evidence type="ECO:0000256" key="2">
    <source>
        <dbReference type="SAM" id="MobiDB-lite"/>
    </source>
</evidence>
<comment type="caution">
    <text evidence="3">The sequence shown here is derived from an EMBL/GenBank/DDBJ whole genome shotgun (WGS) entry which is preliminary data.</text>
</comment>
<reference evidence="3 4" key="1">
    <citation type="submission" date="2017-08" db="EMBL/GenBank/DDBJ databases">
        <title>Infants hospitalized years apart are colonized by the same room-sourced microbial strains.</title>
        <authorList>
            <person name="Brooks B."/>
            <person name="Olm M.R."/>
            <person name="Firek B.A."/>
            <person name="Baker R."/>
            <person name="Thomas B.C."/>
            <person name="Morowitz M.J."/>
            <person name="Banfield J.F."/>
        </authorList>
    </citation>
    <scope>NUCLEOTIDE SEQUENCE [LARGE SCALE GENOMIC DNA]</scope>
    <source>
        <strain evidence="3">S2_003_000_R2_14</strain>
    </source>
</reference>
<dbReference type="PANTHER" id="PTHR35038">
    <property type="entry name" value="DISSIMILATORY SULFITE REDUCTASE SIRA"/>
    <property type="match status" value="1"/>
</dbReference>
<feature type="compositionally biased region" description="Basic and acidic residues" evidence="2">
    <location>
        <begin position="39"/>
        <end position="55"/>
    </location>
</feature>